<evidence type="ECO:0000313" key="2">
    <source>
        <dbReference type="EMBL" id="KCV82040.1"/>
    </source>
</evidence>
<keyword evidence="1" id="KW-0812">Transmembrane</keyword>
<name>A0A058ZLF0_9RHOB</name>
<dbReference type="OrthoDB" id="7874312at2"/>
<dbReference type="RefSeq" id="WP_051598058.1">
    <property type="nucleotide sequence ID" value="NZ_AQQY01000005.1"/>
</dbReference>
<protein>
    <submittedName>
        <fullName evidence="2">Uncharacterized protein</fullName>
    </submittedName>
</protein>
<dbReference type="Proteomes" id="UP000024836">
    <property type="component" value="Unassembled WGS sequence"/>
</dbReference>
<accession>A0A058ZLF0</accession>
<dbReference type="EMBL" id="AQQY01000005">
    <property type="protein sequence ID" value="KCV82040.1"/>
    <property type="molecule type" value="Genomic_DNA"/>
</dbReference>
<reference evidence="2 3" key="1">
    <citation type="submission" date="2013-04" db="EMBL/GenBank/DDBJ databases">
        <title>Shimia sp. 22II-S11-Z10 Genome Sequencing.</title>
        <authorList>
            <person name="Lai Q."/>
            <person name="Li G."/>
            <person name="Shao Z."/>
        </authorList>
    </citation>
    <scope>NUCLEOTIDE SEQUENCE [LARGE SCALE GENOMIC DNA]</scope>
    <source>
        <strain evidence="3">22II-S11-Z10</strain>
    </source>
</reference>
<evidence type="ECO:0000313" key="3">
    <source>
        <dbReference type="Proteomes" id="UP000024836"/>
    </source>
</evidence>
<dbReference type="STRING" id="1461693.ATO10_09343"/>
<keyword evidence="3" id="KW-1185">Reference proteome</keyword>
<dbReference type="AlphaFoldDB" id="A0A058ZLF0"/>
<evidence type="ECO:0000256" key="1">
    <source>
        <dbReference type="SAM" id="Phobius"/>
    </source>
</evidence>
<organism evidence="2 3">
    <name type="scientific">Actibacterium atlanticum</name>
    <dbReference type="NCBI Taxonomy" id="1461693"/>
    <lineage>
        <taxon>Bacteria</taxon>
        <taxon>Pseudomonadati</taxon>
        <taxon>Pseudomonadota</taxon>
        <taxon>Alphaproteobacteria</taxon>
        <taxon>Rhodobacterales</taxon>
        <taxon>Roseobacteraceae</taxon>
        <taxon>Actibacterium</taxon>
    </lineage>
</organism>
<keyword evidence="1" id="KW-0472">Membrane</keyword>
<sequence length="123" mass="13565">MQGSDVDMLAQRIEALMAQKLRVGGKGLRGRLKRAGRRVPGWIRHDIQTLIDAQQIAAHPKLSRQLDIETVKAATSRVEDWLATVDRNKARIDMALSILGGVAISVVVVFTLLIGVLAWRGFI</sequence>
<keyword evidence="1" id="KW-1133">Transmembrane helix</keyword>
<feature type="transmembrane region" description="Helical" evidence="1">
    <location>
        <begin position="96"/>
        <end position="119"/>
    </location>
</feature>
<gene>
    <name evidence="2" type="ORF">ATO10_09343</name>
</gene>
<proteinExistence type="predicted"/>
<comment type="caution">
    <text evidence="2">The sequence shown here is derived from an EMBL/GenBank/DDBJ whole genome shotgun (WGS) entry which is preliminary data.</text>
</comment>